<gene>
    <name evidence="3" type="ORF">C9J27_04180</name>
</gene>
<dbReference type="RefSeq" id="WP_107288960.1">
    <property type="nucleotide sequence ID" value="NZ_PYNF01000003.1"/>
</dbReference>
<accession>A0A2T3KL04</accession>
<feature type="compositionally biased region" description="Basic and acidic residues" evidence="1">
    <location>
        <begin position="51"/>
        <end position="76"/>
    </location>
</feature>
<name>A0A2T3KL04_9GAMM</name>
<dbReference type="EMBL" id="PYNF01000003">
    <property type="protein sequence ID" value="PSV00330.1"/>
    <property type="molecule type" value="Genomic_DNA"/>
</dbReference>
<evidence type="ECO:0000313" key="3">
    <source>
        <dbReference type="EMBL" id="PSV00330.1"/>
    </source>
</evidence>
<protein>
    <recommendedName>
        <fullName evidence="5">Lipoprotein</fullName>
    </recommendedName>
</protein>
<proteinExistence type="predicted"/>
<evidence type="ECO:0000256" key="2">
    <source>
        <dbReference type="SAM" id="SignalP"/>
    </source>
</evidence>
<feature type="signal peptide" evidence="2">
    <location>
        <begin position="1"/>
        <end position="19"/>
    </location>
</feature>
<evidence type="ECO:0000256" key="1">
    <source>
        <dbReference type="SAM" id="MobiDB-lite"/>
    </source>
</evidence>
<organism evidence="3 4">
    <name type="scientific">Photobacterium kishitanii</name>
    <dbReference type="NCBI Taxonomy" id="318456"/>
    <lineage>
        <taxon>Bacteria</taxon>
        <taxon>Pseudomonadati</taxon>
        <taxon>Pseudomonadota</taxon>
        <taxon>Gammaproteobacteria</taxon>
        <taxon>Vibrionales</taxon>
        <taxon>Vibrionaceae</taxon>
        <taxon>Photobacterium</taxon>
    </lineage>
</organism>
<keyword evidence="2" id="KW-0732">Signal</keyword>
<evidence type="ECO:0000313" key="4">
    <source>
        <dbReference type="Proteomes" id="UP000241426"/>
    </source>
</evidence>
<comment type="caution">
    <text evidence="3">The sequence shown here is derived from an EMBL/GenBank/DDBJ whole genome shotgun (WGS) entry which is preliminary data.</text>
</comment>
<reference evidence="3 4" key="1">
    <citation type="submission" date="2018-01" db="EMBL/GenBank/DDBJ databases">
        <title>Whole genome sequencing of Histamine producing bacteria.</title>
        <authorList>
            <person name="Butler K."/>
        </authorList>
    </citation>
    <scope>NUCLEOTIDE SEQUENCE [LARGE SCALE GENOMIC DNA]</scope>
    <source>
        <strain evidence="3 4">FS-7.2</strain>
    </source>
</reference>
<dbReference type="PROSITE" id="PS51257">
    <property type="entry name" value="PROKAR_LIPOPROTEIN"/>
    <property type="match status" value="1"/>
</dbReference>
<dbReference type="Proteomes" id="UP000241426">
    <property type="component" value="Unassembled WGS sequence"/>
</dbReference>
<sequence length="111" mass="11735">MKKFSLIAATIVLSLSGCASNGSPSIMDQVSTAASAEADFFSQAFGVATGNDDKKAESKKSNKSTNKDAKKSEKLHPMTADEVNALLKNGGKNKGVYTSDDLLNKMRGIFN</sequence>
<evidence type="ECO:0008006" key="5">
    <source>
        <dbReference type="Google" id="ProtNLM"/>
    </source>
</evidence>
<dbReference type="AlphaFoldDB" id="A0A2T3KL04"/>
<feature type="region of interest" description="Disordered" evidence="1">
    <location>
        <begin position="50"/>
        <end position="78"/>
    </location>
</feature>
<feature type="chain" id="PRO_5015511378" description="Lipoprotein" evidence="2">
    <location>
        <begin position="20"/>
        <end position="111"/>
    </location>
</feature>